<evidence type="ECO:0000256" key="2">
    <source>
        <dbReference type="SAM" id="MobiDB-lite"/>
    </source>
</evidence>
<dbReference type="GO" id="GO:0005829">
    <property type="term" value="C:cytosol"/>
    <property type="evidence" value="ECO:0007669"/>
    <property type="project" value="TreeGrafter"/>
</dbReference>
<dbReference type="InterPro" id="IPR018870">
    <property type="entry name" value="Tti2"/>
</dbReference>
<evidence type="ECO:0000256" key="1">
    <source>
        <dbReference type="ARBA" id="ARBA00034736"/>
    </source>
</evidence>
<organism evidence="3 4">
    <name type="scientific">Exophiala aquamarina CBS 119918</name>
    <dbReference type="NCBI Taxonomy" id="1182545"/>
    <lineage>
        <taxon>Eukaryota</taxon>
        <taxon>Fungi</taxon>
        <taxon>Dikarya</taxon>
        <taxon>Ascomycota</taxon>
        <taxon>Pezizomycotina</taxon>
        <taxon>Eurotiomycetes</taxon>
        <taxon>Chaetothyriomycetidae</taxon>
        <taxon>Chaetothyriales</taxon>
        <taxon>Herpotrichiellaceae</taxon>
        <taxon>Exophiala</taxon>
    </lineage>
</organism>
<keyword evidence="4" id="KW-1185">Reference proteome</keyword>
<protein>
    <submittedName>
        <fullName evidence="3">Uncharacterized protein</fullName>
    </submittedName>
</protein>
<dbReference type="VEuPathDB" id="FungiDB:A1O9_08205"/>
<comment type="caution">
    <text evidence="3">The sequence shown here is derived from an EMBL/GenBank/DDBJ whole genome shotgun (WGS) entry which is preliminary data.</text>
</comment>
<dbReference type="PANTHER" id="PTHR32226">
    <property type="entry name" value="TELO2-INTERACTING PROTEIN 2"/>
    <property type="match status" value="1"/>
</dbReference>
<dbReference type="PANTHER" id="PTHR32226:SF2">
    <property type="entry name" value="TELO2-INTERACTING PROTEIN 2"/>
    <property type="match status" value="1"/>
</dbReference>
<evidence type="ECO:0000313" key="4">
    <source>
        <dbReference type="Proteomes" id="UP000027920"/>
    </source>
</evidence>
<dbReference type="GO" id="GO:0110078">
    <property type="term" value="C:TTT Hsp90 cochaperone complex"/>
    <property type="evidence" value="ECO:0007669"/>
    <property type="project" value="InterPro"/>
</dbReference>
<dbReference type="GeneID" id="25283118"/>
<dbReference type="RefSeq" id="XP_013258045.1">
    <property type="nucleotide sequence ID" value="XM_013402591.1"/>
</dbReference>
<dbReference type="OrthoDB" id="6417021at2759"/>
<comment type="similarity">
    <text evidence="1">Belongs to the TTI2 family.</text>
</comment>
<dbReference type="GO" id="GO:0005634">
    <property type="term" value="C:nucleus"/>
    <property type="evidence" value="ECO:0007669"/>
    <property type="project" value="TreeGrafter"/>
</dbReference>
<reference evidence="3 4" key="1">
    <citation type="submission" date="2013-03" db="EMBL/GenBank/DDBJ databases">
        <title>The Genome Sequence of Exophiala aquamarina CBS 119918.</title>
        <authorList>
            <consortium name="The Broad Institute Genomics Platform"/>
            <person name="Cuomo C."/>
            <person name="de Hoog S."/>
            <person name="Gorbushina A."/>
            <person name="Walker B."/>
            <person name="Young S.K."/>
            <person name="Zeng Q."/>
            <person name="Gargeya S."/>
            <person name="Fitzgerald M."/>
            <person name="Haas B."/>
            <person name="Abouelleil A."/>
            <person name="Allen A.W."/>
            <person name="Alvarado L."/>
            <person name="Arachchi H.M."/>
            <person name="Berlin A.M."/>
            <person name="Chapman S.B."/>
            <person name="Gainer-Dewar J."/>
            <person name="Goldberg J."/>
            <person name="Griggs A."/>
            <person name="Gujja S."/>
            <person name="Hansen M."/>
            <person name="Howarth C."/>
            <person name="Imamovic A."/>
            <person name="Ireland A."/>
            <person name="Larimer J."/>
            <person name="McCowan C."/>
            <person name="Murphy C."/>
            <person name="Pearson M."/>
            <person name="Poon T.W."/>
            <person name="Priest M."/>
            <person name="Roberts A."/>
            <person name="Saif S."/>
            <person name="Shea T."/>
            <person name="Sisk P."/>
            <person name="Sykes S."/>
            <person name="Wortman J."/>
            <person name="Nusbaum C."/>
            <person name="Birren B."/>
        </authorList>
    </citation>
    <scope>NUCLEOTIDE SEQUENCE [LARGE SCALE GENOMIC DNA]</scope>
    <source>
        <strain evidence="3 4">CBS 119918</strain>
    </source>
</reference>
<dbReference type="AlphaFoldDB" id="A0A072PIU9"/>
<dbReference type="SUPFAM" id="SSF48371">
    <property type="entry name" value="ARM repeat"/>
    <property type="match status" value="1"/>
</dbReference>
<dbReference type="Pfam" id="PF10521">
    <property type="entry name" value="Tti2"/>
    <property type="match status" value="1"/>
</dbReference>
<evidence type="ECO:0000313" key="3">
    <source>
        <dbReference type="EMBL" id="KEF55455.1"/>
    </source>
</evidence>
<sequence>MEGDNILEVLSTPSPNEKPQTRDLRETAHSLISATSGSDTDSLPATLLDLLTQIVKPLFSNTKHAALTSTGRKNLVSAAPSLGNRFNHPLTDDELKPWKTPFTAPLLRYIITSHSSIVPTDRRKQTVGAHFHLLIPPLLNMIDDGSSSTKAAGCQLLRLLCELLISVGSDMLHKTGLGDVFFDALKTNFMLLPTLTPEDESLEVLRQLYPAFLATVDARYRRSPTTTIAKEVGKPEESNEQIPASKEFTGRQDRLKLLLRHGVLASLSHLSSGQSFSSSTSVPLTTYLVSQIAPIIENMGIDSVRYLREFLPVLRAGLMDPFALVAKDLVAEILLVLDVLLDVCEVRVRELWWPEILRGLVGCWVNCVDEGVDKEVPGGAGVEDIQRKLKQVTVKLGSVVEKEQWLAAKERLLGEEEDLVGLFEGS</sequence>
<gene>
    <name evidence="3" type="ORF">A1O9_08205</name>
</gene>
<dbReference type="HOGENOM" id="CLU_024466_1_0_1"/>
<dbReference type="STRING" id="1182545.A0A072PIU9"/>
<feature type="region of interest" description="Disordered" evidence="2">
    <location>
        <begin position="1"/>
        <end position="24"/>
    </location>
</feature>
<dbReference type="Proteomes" id="UP000027920">
    <property type="component" value="Unassembled WGS sequence"/>
</dbReference>
<dbReference type="EMBL" id="AMGV01000007">
    <property type="protein sequence ID" value="KEF55455.1"/>
    <property type="molecule type" value="Genomic_DNA"/>
</dbReference>
<dbReference type="InterPro" id="IPR016024">
    <property type="entry name" value="ARM-type_fold"/>
</dbReference>
<accession>A0A072PIU9</accession>
<proteinExistence type="inferred from homology"/>
<name>A0A072PIU9_9EURO</name>